<name>A0ACC2ZT36_9EURO</name>
<comment type="caution">
    <text evidence="1">The sequence shown here is derived from an EMBL/GenBank/DDBJ whole genome shotgun (WGS) entry which is preliminary data.</text>
</comment>
<gene>
    <name evidence="1" type="ORF">H2198_009949</name>
</gene>
<dbReference type="EMBL" id="JAPDRQ010000312">
    <property type="protein sequence ID" value="KAJ9650756.1"/>
    <property type="molecule type" value="Genomic_DNA"/>
</dbReference>
<evidence type="ECO:0000313" key="1">
    <source>
        <dbReference type="EMBL" id="KAJ9650756.1"/>
    </source>
</evidence>
<keyword evidence="2" id="KW-1185">Reference proteome</keyword>
<proteinExistence type="predicted"/>
<accession>A0ACC2ZT36</accession>
<protein>
    <submittedName>
        <fullName evidence="1">Uncharacterized protein</fullName>
    </submittedName>
</protein>
<organism evidence="1 2">
    <name type="scientific">Neophaeococcomyces mojaviensis</name>
    <dbReference type="NCBI Taxonomy" id="3383035"/>
    <lineage>
        <taxon>Eukaryota</taxon>
        <taxon>Fungi</taxon>
        <taxon>Dikarya</taxon>
        <taxon>Ascomycota</taxon>
        <taxon>Pezizomycotina</taxon>
        <taxon>Eurotiomycetes</taxon>
        <taxon>Chaetothyriomycetidae</taxon>
        <taxon>Chaetothyriales</taxon>
        <taxon>Chaetothyriales incertae sedis</taxon>
        <taxon>Neophaeococcomyces</taxon>
    </lineage>
</organism>
<dbReference type="Proteomes" id="UP001172386">
    <property type="component" value="Unassembled WGS sequence"/>
</dbReference>
<evidence type="ECO:0000313" key="2">
    <source>
        <dbReference type="Proteomes" id="UP001172386"/>
    </source>
</evidence>
<reference evidence="1" key="1">
    <citation type="submission" date="2022-10" db="EMBL/GenBank/DDBJ databases">
        <title>Culturing micro-colonial fungi from biological soil crusts in the Mojave desert and describing Neophaeococcomyces mojavensis, and introducing the new genera and species Taxawa tesnikishii.</title>
        <authorList>
            <person name="Kurbessoian T."/>
            <person name="Stajich J.E."/>
        </authorList>
    </citation>
    <scope>NUCLEOTIDE SEQUENCE</scope>
    <source>
        <strain evidence="1">JES_112</strain>
    </source>
</reference>
<sequence length="284" mass="31906">MADQGISESARMLVPKDPASSMSIRDIVLNQITTLSTPFLRFGIIKVGGRATIIKLKTGNLAVFSPVALTAEVKAKVAQLSASSPSGTVKYLVAPDIEHHIFLSPWANEYKDVNIIGMEGLPEKREKDPNTRGLKFRTVFTPSNKNDMRITKEFDDEFEYEYVHSHQNKELVFFHKPTRTLIEADVVFNLPATEQFSMTGEDPNGGISTKLFGSVTNTRGNMIWQKRFLWYGPGSSDRKGFAASAKKMYEWGEFDRMIPCHGDVIEKGGSRILNNATAWFRENY</sequence>